<feature type="chain" id="PRO_5012982832" evidence="1">
    <location>
        <begin position="17"/>
        <end position="146"/>
    </location>
</feature>
<evidence type="ECO:0000313" key="3">
    <source>
        <dbReference type="Proteomes" id="UP000193642"/>
    </source>
</evidence>
<dbReference type="EMBL" id="MCGO01000005">
    <property type="protein sequence ID" value="ORY51279.1"/>
    <property type="molecule type" value="Genomic_DNA"/>
</dbReference>
<protein>
    <submittedName>
        <fullName evidence="2">Uncharacterized protein</fullName>
    </submittedName>
</protein>
<name>A0A1Y2CW70_9FUNG</name>
<dbReference type="Gene3D" id="3.40.50.2300">
    <property type="match status" value="1"/>
</dbReference>
<reference evidence="2 3" key="1">
    <citation type="submission" date="2016-07" db="EMBL/GenBank/DDBJ databases">
        <title>Pervasive Adenine N6-methylation of Active Genes in Fungi.</title>
        <authorList>
            <consortium name="DOE Joint Genome Institute"/>
            <person name="Mondo S.J."/>
            <person name="Dannebaum R.O."/>
            <person name="Kuo R.C."/>
            <person name="Labutti K."/>
            <person name="Haridas S."/>
            <person name="Kuo A."/>
            <person name="Salamov A."/>
            <person name="Ahrendt S.R."/>
            <person name="Lipzen A."/>
            <person name="Sullivan W."/>
            <person name="Andreopoulos W.B."/>
            <person name="Clum A."/>
            <person name="Lindquist E."/>
            <person name="Daum C."/>
            <person name="Ramamoorthy G.K."/>
            <person name="Gryganskyi A."/>
            <person name="Culley D."/>
            <person name="Magnuson J.K."/>
            <person name="James T.Y."/>
            <person name="O'Malley M.A."/>
            <person name="Stajich J.E."/>
            <person name="Spatafora J.W."/>
            <person name="Visel A."/>
            <person name="Grigoriev I.V."/>
        </authorList>
    </citation>
    <scope>NUCLEOTIDE SEQUENCE [LARGE SCALE GENOMIC DNA]</scope>
    <source>
        <strain evidence="2 3">JEL800</strain>
    </source>
</reference>
<evidence type="ECO:0000313" key="2">
    <source>
        <dbReference type="EMBL" id="ORY51279.1"/>
    </source>
</evidence>
<comment type="caution">
    <text evidence="2">The sequence shown here is derived from an EMBL/GenBank/DDBJ whole genome shotgun (WGS) entry which is preliminary data.</text>
</comment>
<feature type="signal peptide" evidence="1">
    <location>
        <begin position="1"/>
        <end position="16"/>
    </location>
</feature>
<dbReference type="OrthoDB" id="2150893at2759"/>
<proteinExistence type="predicted"/>
<dbReference type="Proteomes" id="UP000193642">
    <property type="component" value="Unassembled WGS sequence"/>
</dbReference>
<organism evidence="2 3">
    <name type="scientific">Rhizoclosmatium globosum</name>
    <dbReference type="NCBI Taxonomy" id="329046"/>
    <lineage>
        <taxon>Eukaryota</taxon>
        <taxon>Fungi</taxon>
        <taxon>Fungi incertae sedis</taxon>
        <taxon>Chytridiomycota</taxon>
        <taxon>Chytridiomycota incertae sedis</taxon>
        <taxon>Chytridiomycetes</taxon>
        <taxon>Chytridiales</taxon>
        <taxon>Chytriomycetaceae</taxon>
        <taxon>Rhizoclosmatium</taxon>
    </lineage>
</organism>
<dbReference type="AlphaFoldDB" id="A0A1Y2CW70"/>
<gene>
    <name evidence="2" type="ORF">BCR33DRAFT_451511</name>
</gene>
<keyword evidence="1" id="KW-0732">Signal</keyword>
<accession>A0A1Y2CW70</accession>
<keyword evidence="3" id="KW-1185">Reference proteome</keyword>
<sequence length="146" mass="16132">MNLLLFLLALSDYSSAAKPDNITLAFVSNYCSLQNVAYSSSQLINFTSYEYDQDLITPYQLSAYIFYPDVIMQMAVDAINANPNILPQTYVNVKRFSDCGTWYPTVEADYSGYSGGYGSAMTAQDVAEQNLDVVGVIGNEYSTTAR</sequence>
<evidence type="ECO:0000256" key="1">
    <source>
        <dbReference type="SAM" id="SignalP"/>
    </source>
</evidence>